<dbReference type="Proteomes" id="UP000077856">
    <property type="component" value="Chromosome"/>
</dbReference>
<evidence type="ECO:0000313" key="2">
    <source>
        <dbReference type="EMBL" id="AND39310.1"/>
    </source>
</evidence>
<proteinExistence type="predicted"/>
<evidence type="ECO:0000313" key="3">
    <source>
        <dbReference type="Proteomes" id="UP000077856"/>
    </source>
</evidence>
<feature type="region of interest" description="Disordered" evidence="1">
    <location>
        <begin position="1"/>
        <end position="28"/>
    </location>
</feature>
<dbReference type="KEGG" id="bon:A361_09295"/>
<dbReference type="AlphaFoldDB" id="A0A160M9H9"/>
<accession>A0A160M9H9</accession>
<protein>
    <submittedName>
        <fullName evidence="2">Uncharacterized protein</fullName>
    </submittedName>
</protein>
<evidence type="ECO:0000256" key="1">
    <source>
        <dbReference type="SAM" id="MobiDB-lite"/>
    </source>
</evidence>
<reference evidence="2 3" key="1">
    <citation type="submission" date="2016-04" db="EMBL/GenBank/DDBJ databases">
        <title>Complete genome sequence of Bacillus oceanisediminis strain 2691.</title>
        <authorList>
            <person name="Jeong H."/>
            <person name="Kim H.J."/>
            <person name="Lee D.-W."/>
        </authorList>
    </citation>
    <scope>NUCLEOTIDE SEQUENCE [LARGE SCALE GENOMIC DNA]</scope>
    <source>
        <strain evidence="2 3">2691</strain>
    </source>
</reference>
<sequence>MRSMERDYWGQRTQEAAGSPPSLSACSGSQHLSKQIKFFIILKEFETTCRINNQKTTESAIIKMNQQAQTNLHKINRPGRWHTCH</sequence>
<dbReference type="EMBL" id="CP015506">
    <property type="protein sequence ID" value="AND39310.1"/>
    <property type="molecule type" value="Genomic_DNA"/>
</dbReference>
<dbReference type="PROSITE" id="PS51257">
    <property type="entry name" value="PROKAR_LIPOPROTEIN"/>
    <property type="match status" value="1"/>
</dbReference>
<dbReference type="STRING" id="1196031.A361_09295"/>
<name>A0A160M9H9_9BACI</name>
<organism evidence="2 3">
    <name type="scientific">Cytobacillus oceanisediminis 2691</name>
    <dbReference type="NCBI Taxonomy" id="1196031"/>
    <lineage>
        <taxon>Bacteria</taxon>
        <taxon>Bacillati</taxon>
        <taxon>Bacillota</taxon>
        <taxon>Bacilli</taxon>
        <taxon>Bacillales</taxon>
        <taxon>Bacillaceae</taxon>
        <taxon>Cytobacillus</taxon>
    </lineage>
</organism>
<feature type="compositionally biased region" description="Polar residues" evidence="1">
    <location>
        <begin position="11"/>
        <end position="28"/>
    </location>
</feature>
<gene>
    <name evidence="2" type="ORF">A361_09295</name>
</gene>